<accession>A0A1G6MNE1</accession>
<proteinExistence type="predicted"/>
<reference evidence="1 2" key="1">
    <citation type="submission" date="2016-10" db="EMBL/GenBank/DDBJ databases">
        <authorList>
            <person name="de Groot N.N."/>
        </authorList>
    </citation>
    <scope>NUCLEOTIDE SEQUENCE [LARGE SCALE GENOMIC DNA]</scope>
    <source>
        <strain evidence="1 2">CGMCC 4.5506</strain>
    </source>
</reference>
<sequence length="51" mass="5081">MGNAWVAVLLLAVAGFLVGGVFSTWKNSKGLAVALGVAAGLAIAGAVLWLR</sequence>
<dbReference type="EMBL" id="FMZE01000002">
    <property type="protein sequence ID" value="SDC57073.1"/>
    <property type="molecule type" value="Genomic_DNA"/>
</dbReference>
<dbReference type="Proteomes" id="UP000199494">
    <property type="component" value="Unassembled WGS sequence"/>
</dbReference>
<evidence type="ECO:0000313" key="2">
    <source>
        <dbReference type="Proteomes" id="UP000199494"/>
    </source>
</evidence>
<gene>
    <name evidence="1" type="ORF">SAMN05421630_102621</name>
</gene>
<dbReference type="AlphaFoldDB" id="A0A1G6MNE1"/>
<dbReference type="RefSeq" id="WP_170140063.1">
    <property type="nucleotide sequence ID" value="NZ_CP016353.1"/>
</dbReference>
<protein>
    <submittedName>
        <fullName evidence="1">Uncharacterized protein</fullName>
    </submittedName>
</protein>
<evidence type="ECO:0000313" key="1">
    <source>
        <dbReference type="EMBL" id="SDC57073.1"/>
    </source>
</evidence>
<name>A0A1G6MNE1_9PSEU</name>
<organism evidence="1 2">
    <name type="scientific">Prauserella marina</name>
    <dbReference type="NCBI Taxonomy" id="530584"/>
    <lineage>
        <taxon>Bacteria</taxon>
        <taxon>Bacillati</taxon>
        <taxon>Actinomycetota</taxon>
        <taxon>Actinomycetes</taxon>
        <taxon>Pseudonocardiales</taxon>
        <taxon>Pseudonocardiaceae</taxon>
        <taxon>Prauserella</taxon>
    </lineage>
</organism>
<keyword evidence="2" id="KW-1185">Reference proteome</keyword>
<dbReference type="STRING" id="530584.SAMN05421630_102621"/>